<evidence type="ECO:0000313" key="1">
    <source>
        <dbReference type="EMBL" id="EYC18948.1"/>
    </source>
</evidence>
<dbReference type="PANTHER" id="PTHR46060">
    <property type="entry name" value="MARINER MOS1 TRANSPOSASE-LIKE PROTEIN"/>
    <property type="match status" value="1"/>
</dbReference>
<evidence type="ECO:0008006" key="3">
    <source>
        <dbReference type="Google" id="ProtNLM"/>
    </source>
</evidence>
<comment type="caution">
    <text evidence="1">The sequence shown here is derived from an EMBL/GenBank/DDBJ whole genome shotgun (WGS) entry which is preliminary data.</text>
</comment>
<dbReference type="Proteomes" id="UP000024635">
    <property type="component" value="Unassembled WGS sequence"/>
</dbReference>
<dbReference type="OrthoDB" id="9970333at2759"/>
<dbReference type="STRING" id="53326.A0A016UWU8"/>
<dbReference type="AlphaFoldDB" id="A0A016UWU8"/>
<dbReference type="GO" id="GO:0003676">
    <property type="term" value="F:nucleic acid binding"/>
    <property type="evidence" value="ECO:0007669"/>
    <property type="project" value="InterPro"/>
</dbReference>
<dbReference type="InterPro" id="IPR036397">
    <property type="entry name" value="RNaseH_sf"/>
</dbReference>
<proteinExistence type="predicted"/>
<keyword evidence="2" id="KW-1185">Reference proteome</keyword>
<dbReference type="EMBL" id="JARK01001362">
    <property type="protein sequence ID" value="EYC18948.1"/>
    <property type="molecule type" value="Genomic_DNA"/>
</dbReference>
<gene>
    <name evidence="1" type="primary">Acey_s0026.g1471</name>
    <name evidence="1" type="ORF">Y032_0026g1471</name>
</gene>
<reference evidence="2" key="1">
    <citation type="journal article" date="2015" name="Nat. Genet.">
        <title>The genome and transcriptome of the zoonotic hookworm Ancylostoma ceylanicum identify infection-specific gene families.</title>
        <authorList>
            <person name="Schwarz E.M."/>
            <person name="Hu Y."/>
            <person name="Antoshechkin I."/>
            <person name="Miller M.M."/>
            <person name="Sternberg P.W."/>
            <person name="Aroian R.V."/>
        </authorList>
    </citation>
    <scope>NUCLEOTIDE SEQUENCE</scope>
    <source>
        <strain evidence="2">HY135</strain>
    </source>
</reference>
<dbReference type="InterPro" id="IPR052709">
    <property type="entry name" value="Transposase-MT_Hybrid"/>
</dbReference>
<dbReference type="Gene3D" id="3.30.420.10">
    <property type="entry name" value="Ribonuclease H-like superfamily/Ribonuclease H"/>
    <property type="match status" value="1"/>
</dbReference>
<sequence length="127" mass="14630">MLYYKIMTSCTTVIVKVYADQPPKVADSICQRSPECGRVYLMHDNNRPHAARMAKDKISELRCVVLSDPVYSADLAPPNYHLVLALERHLKVKNFDNQVWSRTIPLSVTRFLEEKNRKNSRQKGACH</sequence>
<dbReference type="PANTHER" id="PTHR46060:SF1">
    <property type="entry name" value="MARINER MOS1 TRANSPOSASE-LIKE PROTEIN"/>
    <property type="match status" value="1"/>
</dbReference>
<accession>A0A016UWU8</accession>
<name>A0A016UWU8_9BILA</name>
<protein>
    <recommendedName>
        <fullName evidence="3">Tc1-like transposase DDE domain-containing protein</fullName>
    </recommendedName>
</protein>
<organism evidence="1 2">
    <name type="scientific">Ancylostoma ceylanicum</name>
    <dbReference type="NCBI Taxonomy" id="53326"/>
    <lineage>
        <taxon>Eukaryota</taxon>
        <taxon>Metazoa</taxon>
        <taxon>Ecdysozoa</taxon>
        <taxon>Nematoda</taxon>
        <taxon>Chromadorea</taxon>
        <taxon>Rhabditida</taxon>
        <taxon>Rhabditina</taxon>
        <taxon>Rhabditomorpha</taxon>
        <taxon>Strongyloidea</taxon>
        <taxon>Ancylostomatidae</taxon>
        <taxon>Ancylostomatinae</taxon>
        <taxon>Ancylostoma</taxon>
    </lineage>
</organism>
<evidence type="ECO:0000313" key="2">
    <source>
        <dbReference type="Proteomes" id="UP000024635"/>
    </source>
</evidence>